<dbReference type="UniPathway" id="UPA00084">
    <property type="reaction ID" value="UER00504"/>
</dbReference>
<dbReference type="CDD" id="cd06971">
    <property type="entry name" value="PgpA"/>
    <property type="match status" value="1"/>
</dbReference>
<dbReference type="EMBL" id="DRNH01000021">
    <property type="protein sequence ID" value="HFB53160.1"/>
    <property type="molecule type" value="Genomic_DNA"/>
</dbReference>
<accession>A0A7C3C820</accession>
<sequence length="171" mass="18488">MNWFFLTVGYSGLSPKAPGTMGTAVSLPLGMLILIYFDVTTLFLAASLISIVAIKIINEYEEQSGNHDDQRIVIDELAGMWFALSVAPATTVAMSQVFDLQNGFLIQSLLSFVLFRAFDITKPSIIGRIDREAKGGVGVMGDDIIAGFAAGISAAALWQAWIYYLQPLVSS</sequence>
<feature type="domain" description="YutG/PgpA" evidence="2">
    <location>
        <begin position="5"/>
        <end position="156"/>
    </location>
</feature>
<evidence type="ECO:0000259" key="2">
    <source>
        <dbReference type="Pfam" id="PF04608"/>
    </source>
</evidence>
<dbReference type="GO" id="GO:0008962">
    <property type="term" value="F:phosphatidylglycerophosphatase activity"/>
    <property type="evidence" value="ECO:0007669"/>
    <property type="project" value="InterPro"/>
</dbReference>
<dbReference type="InterPro" id="IPR026037">
    <property type="entry name" value="PgpA"/>
</dbReference>
<evidence type="ECO:0000313" key="3">
    <source>
        <dbReference type="EMBL" id="HFB53160.1"/>
    </source>
</evidence>
<dbReference type="InterPro" id="IPR007686">
    <property type="entry name" value="YutG/PgpA"/>
</dbReference>
<feature type="transmembrane region" description="Helical" evidence="1">
    <location>
        <begin position="144"/>
        <end position="164"/>
    </location>
</feature>
<dbReference type="AlphaFoldDB" id="A0A7C3C820"/>
<dbReference type="PANTHER" id="PTHR36305:SF1">
    <property type="entry name" value="PHOSPHATIDYLGLYCEROPHOSPHATASE A"/>
    <property type="match status" value="1"/>
</dbReference>
<dbReference type="InterPro" id="IPR036681">
    <property type="entry name" value="PgpA-like_sf"/>
</dbReference>
<organism evidence="3">
    <name type="scientific">Sulfurimonas autotrophica</name>
    <dbReference type="NCBI Taxonomy" id="202747"/>
    <lineage>
        <taxon>Bacteria</taxon>
        <taxon>Pseudomonadati</taxon>
        <taxon>Campylobacterota</taxon>
        <taxon>Epsilonproteobacteria</taxon>
        <taxon>Campylobacterales</taxon>
        <taxon>Sulfurimonadaceae</taxon>
        <taxon>Sulfurimonas</taxon>
    </lineage>
</organism>
<dbReference type="Pfam" id="PF04608">
    <property type="entry name" value="PgpA"/>
    <property type="match status" value="1"/>
</dbReference>
<dbReference type="PIRSF" id="PIRSF006162">
    <property type="entry name" value="PgpA"/>
    <property type="match status" value="1"/>
</dbReference>
<dbReference type="Gene3D" id="1.10.3760.10">
    <property type="entry name" value="PgpA-like"/>
    <property type="match status" value="1"/>
</dbReference>
<protein>
    <submittedName>
        <fullName evidence="3">Phosphatidylglycerophosphatase A</fullName>
    </submittedName>
</protein>
<dbReference type="SUPFAM" id="SSF101307">
    <property type="entry name" value="YutG-like"/>
    <property type="match status" value="1"/>
</dbReference>
<dbReference type="PANTHER" id="PTHR36305">
    <property type="entry name" value="PHOSPHATIDYLGLYCEROPHOSPHATASE A"/>
    <property type="match status" value="1"/>
</dbReference>
<proteinExistence type="predicted"/>
<evidence type="ECO:0000256" key="1">
    <source>
        <dbReference type="SAM" id="Phobius"/>
    </source>
</evidence>
<keyword evidence="1" id="KW-1133">Transmembrane helix</keyword>
<reference evidence="3" key="1">
    <citation type="journal article" date="2020" name="mSystems">
        <title>Genome- and Community-Level Interaction Insights into Carbon Utilization and Element Cycling Functions of Hydrothermarchaeota in Hydrothermal Sediment.</title>
        <authorList>
            <person name="Zhou Z."/>
            <person name="Liu Y."/>
            <person name="Xu W."/>
            <person name="Pan J."/>
            <person name="Luo Z.H."/>
            <person name="Li M."/>
        </authorList>
    </citation>
    <scope>NUCLEOTIDE SEQUENCE [LARGE SCALE GENOMIC DNA]</scope>
    <source>
        <strain evidence="3">HyVt-507</strain>
    </source>
</reference>
<dbReference type="Proteomes" id="UP000886390">
    <property type="component" value="Unassembled WGS sequence"/>
</dbReference>
<gene>
    <name evidence="3" type="ORF">ENJ67_00375</name>
</gene>
<keyword evidence="1" id="KW-0812">Transmembrane</keyword>
<comment type="caution">
    <text evidence="3">The sequence shown here is derived from an EMBL/GenBank/DDBJ whole genome shotgun (WGS) entry which is preliminary data.</text>
</comment>
<keyword evidence="1" id="KW-0472">Membrane</keyword>
<dbReference type="GO" id="GO:0006655">
    <property type="term" value="P:phosphatidylglycerol biosynthetic process"/>
    <property type="evidence" value="ECO:0007669"/>
    <property type="project" value="UniProtKB-UniPathway"/>
</dbReference>
<name>A0A7C3C820_9BACT</name>
<feature type="transmembrane region" description="Helical" evidence="1">
    <location>
        <begin position="33"/>
        <end position="57"/>
    </location>
</feature>